<evidence type="ECO:0008006" key="4">
    <source>
        <dbReference type="Google" id="ProtNLM"/>
    </source>
</evidence>
<dbReference type="OrthoDB" id="4578793at2"/>
<feature type="compositionally biased region" description="Gly residues" evidence="1">
    <location>
        <begin position="247"/>
        <end position="260"/>
    </location>
</feature>
<feature type="region of interest" description="Disordered" evidence="1">
    <location>
        <begin position="1"/>
        <end position="106"/>
    </location>
</feature>
<name>A0A4Q2L7D6_9MICO</name>
<evidence type="ECO:0000313" key="3">
    <source>
        <dbReference type="Proteomes" id="UP000293865"/>
    </source>
</evidence>
<gene>
    <name evidence="2" type="ORF">ESP51_04640</name>
</gene>
<dbReference type="EMBL" id="SDPN01000005">
    <property type="protein sequence ID" value="RXZ72453.1"/>
    <property type="molecule type" value="Genomic_DNA"/>
</dbReference>
<feature type="compositionally biased region" description="Pro residues" evidence="1">
    <location>
        <begin position="1"/>
        <end position="12"/>
    </location>
</feature>
<evidence type="ECO:0000313" key="2">
    <source>
        <dbReference type="EMBL" id="RXZ72453.1"/>
    </source>
</evidence>
<feature type="region of interest" description="Disordered" evidence="1">
    <location>
        <begin position="198"/>
        <end position="260"/>
    </location>
</feature>
<evidence type="ECO:0000256" key="1">
    <source>
        <dbReference type="SAM" id="MobiDB-lite"/>
    </source>
</evidence>
<accession>A0A4Q2L7D6</accession>
<feature type="compositionally biased region" description="Basic and acidic residues" evidence="1">
    <location>
        <begin position="52"/>
        <end position="88"/>
    </location>
</feature>
<dbReference type="AlphaFoldDB" id="A0A4Q2L7D6"/>
<comment type="caution">
    <text evidence="2">The sequence shown here is derived from an EMBL/GenBank/DDBJ whole genome shotgun (WGS) entry which is preliminary data.</text>
</comment>
<protein>
    <recommendedName>
        <fullName evidence="4">ATP synthase F0 subunit B</fullName>
    </recommendedName>
</protein>
<dbReference type="Proteomes" id="UP000293865">
    <property type="component" value="Unassembled WGS sequence"/>
</dbReference>
<reference evidence="2 3" key="1">
    <citation type="submission" date="2019-01" db="EMBL/GenBank/DDBJ databases">
        <title>Agromyces.</title>
        <authorList>
            <person name="Li J."/>
        </authorList>
    </citation>
    <scope>NUCLEOTIDE SEQUENCE [LARGE SCALE GENOMIC DNA]</scope>
    <source>
        <strain evidence="2 3">DSM 15934</strain>
    </source>
</reference>
<proteinExistence type="predicted"/>
<organism evidence="2 3">
    <name type="scientific">Agromyces albus</name>
    <dbReference type="NCBI Taxonomy" id="205332"/>
    <lineage>
        <taxon>Bacteria</taxon>
        <taxon>Bacillati</taxon>
        <taxon>Actinomycetota</taxon>
        <taxon>Actinomycetes</taxon>
        <taxon>Micrococcales</taxon>
        <taxon>Microbacteriaceae</taxon>
        <taxon>Agromyces</taxon>
    </lineage>
</organism>
<feature type="compositionally biased region" description="Low complexity" evidence="1">
    <location>
        <begin position="13"/>
        <end position="51"/>
    </location>
</feature>
<sequence length="260" mass="26563">MSPDAPTPPTGTPPSGTTPTGTTPPTGTMQPAGTMPPAGTTAGTPPVGTTPELREEAAMLAEDAGKAGRRVADVAKEETKSVASETRRQARQLADQASNELRDQAAVQQRRVASGLRAVGSQFSQMAESSTESGYATDIVRQAGNSADEVARWLDARDPGSLLEEVKGFARRRPGVFLAIALGAGVIAGRMTRALTAPAEDELTSGTSRGGLPTGTARPRAAVPTSPSTPIFTEDTDAATAPFPGERFGGTGSTPPRGGL</sequence>
<dbReference type="RefSeq" id="WP_129519716.1">
    <property type="nucleotide sequence ID" value="NZ_SDPN01000005.1"/>
</dbReference>
<keyword evidence="3" id="KW-1185">Reference proteome</keyword>